<proteinExistence type="predicted"/>
<organism evidence="2">
    <name type="scientific">hydrothermal vent metagenome</name>
    <dbReference type="NCBI Taxonomy" id="652676"/>
    <lineage>
        <taxon>unclassified sequences</taxon>
        <taxon>metagenomes</taxon>
        <taxon>ecological metagenomes</taxon>
    </lineage>
</organism>
<dbReference type="PANTHER" id="PTHR37423:SF2">
    <property type="entry name" value="MEMBRANE-BOUND LYTIC MUREIN TRANSGLYCOSYLASE C"/>
    <property type="match status" value="1"/>
</dbReference>
<dbReference type="PANTHER" id="PTHR37423">
    <property type="entry name" value="SOLUBLE LYTIC MUREIN TRANSGLYCOSYLASE-RELATED"/>
    <property type="match status" value="1"/>
</dbReference>
<name>A0A3B0X5I3_9ZZZZ</name>
<dbReference type="Pfam" id="PF01464">
    <property type="entry name" value="SLT"/>
    <property type="match status" value="1"/>
</dbReference>
<dbReference type="InterPro" id="IPR008258">
    <property type="entry name" value="Transglycosylase_SLT_dom_1"/>
</dbReference>
<dbReference type="SUPFAM" id="SSF53955">
    <property type="entry name" value="Lysozyme-like"/>
    <property type="match status" value="1"/>
</dbReference>
<evidence type="ECO:0000259" key="1">
    <source>
        <dbReference type="Pfam" id="PF01464"/>
    </source>
</evidence>
<sequence length="204" mass="23719">MHAKLRKHTGKYKAFYLRLVTLACVLLTSINSVYGGTDTRVDPELRKRLIAAIEQSNSFDDRFHAEVWLLDMSTRLRVRVEDSETRLRLLRSIHREASKANLPPELVIALIDIESRFDRFAISRSGAQGLMQIMPFWLKEIGHRDDNLMDIDTNLRMGCTILRFYLDKEKGNLRRALARYNGSLGSWVYPDKVMSVLSGRWYKK</sequence>
<feature type="domain" description="Transglycosylase SLT" evidence="1">
    <location>
        <begin position="93"/>
        <end position="185"/>
    </location>
</feature>
<dbReference type="Gene3D" id="1.10.530.10">
    <property type="match status" value="1"/>
</dbReference>
<dbReference type="EMBL" id="UOFG01000089">
    <property type="protein sequence ID" value="VAW59643.1"/>
    <property type="molecule type" value="Genomic_DNA"/>
</dbReference>
<evidence type="ECO:0000313" key="2">
    <source>
        <dbReference type="EMBL" id="VAW59643.1"/>
    </source>
</evidence>
<dbReference type="AlphaFoldDB" id="A0A3B0X5I3"/>
<dbReference type="CDD" id="cd00254">
    <property type="entry name" value="LT-like"/>
    <property type="match status" value="1"/>
</dbReference>
<dbReference type="InterPro" id="IPR023346">
    <property type="entry name" value="Lysozyme-like_dom_sf"/>
</dbReference>
<gene>
    <name evidence="2" type="ORF">MNBD_GAMMA11-2271</name>
</gene>
<accession>A0A3B0X5I3</accession>
<reference evidence="2" key="1">
    <citation type="submission" date="2018-06" db="EMBL/GenBank/DDBJ databases">
        <authorList>
            <person name="Zhirakovskaya E."/>
        </authorList>
    </citation>
    <scope>NUCLEOTIDE SEQUENCE</scope>
</reference>
<protein>
    <submittedName>
        <fullName evidence="2">FIG016425: Soluble lytic murein transglycosylase and related regulatory proteins (Some contain LysM/invasin domains)</fullName>
    </submittedName>
</protein>